<proteinExistence type="predicted"/>
<protein>
    <submittedName>
        <fullName evidence="1">Nodulation protein NfeD</fullName>
    </submittedName>
</protein>
<gene>
    <name evidence="1" type="ORF">K4L44_00965</name>
</gene>
<accession>A0AC61NFR2</accession>
<organism evidence="1 2">
    <name type="scientific">Halosquirtibacter laminarini</name>
    <dbReference type="NCBI Taxonomy" id="3374600"/>
    <lineage>
        <taxon>Bacteria</taxon>
        <taxon>Pseudomonadati</taxon>
        <taxon>Bacteroidota</taxon>
        <taxon>Bacteroidia</taxon>
        <taxon>Marinilabiliales</taxon>
        <taxon>Prolixibacteraceae</taxon>
        <taxon>Halosquirtibacter</taxon>
    </lineage>
</organism>
<evidence type="ECO:0000313" key="2">
    <source>
        <dbReference type="Proteomes" id="UP000826212"/>
    </source>
</evidence>
<dbReference type="Proteomes" id="UP000826212">
    <property type="component" value="Chromosome"/>
</dbReference>
<dbReference type="EMBL" id="CP081303">
    <property type="protein sequence ID" value="QZE14470.1"/>
    <property type="molecule type" value="Genomic_DNA"/>
</dbReference>
<keyword evidence="2" id="KW-1185">Reference proteome</keyword>
<sequence length="466" mass="50744">MNSTKSVFHYFLFSIFLVLAHIQANGSEKRILTYELKDQINSVSWYDTQRAFESASQDSIDAILIFMNTYGGKVKDADSIRSKILRSTIPVYIFIDNNAASAGAIISLACDSIYMTSSGSIGAATVVGLTGEAMPDKYQSYQRATMRATAEAKGKIKDKDGAMVWRRSPIIAEAMVDEEIVIPGLSKKGKVLTFTAAEALEHRYCDAIVESPTELYSRLGVEPSDVKSYQYSLSDRFVRFFVSSYIPGILVVVLLIGLFSGLKMPGAISPFGILILAGALFFIPLHIFGVAAFWEIMLFGVGVILLFLEIFVIPGFGFTGVSGITCVLTSLVLALIDNDIFNFEGVEEATISSAMSIVLVALVVAIIAMFFIGHQISMKNSPLFKKLGLHSAVDGVSQSESYSESMQSVMGQEGVVFSDLRPIGKVKVNGILYEASTILGYLPKGTMVVVVEKEMGQLIVEKIEEN</sequence>
<evidence type="ECO:0000313" key="1">
    <source>
        <dbReference type="EMBL" id="QZE14470.1"/>
    </source>
</evidence>
<name>A0AC61NFR2_9BACT</name>
<reference evidence="1" key="1">
    <citation type="submission" date="2021-08" db="EMBL/GenBank/DDBJ databases">
        <title>Novel anaerobic bacterium isolated from sea squirt in East Sea, Republic of Korea.</title>
        <authorList>
            <person name="Nguyen T.H."/>
            <person name="Li Z."/>
            <person name="Lee Y.-J."/>
            <person name="Ko J."/>
            <person name="Kim S.-G."/>
        </authorList>
    </citation>
    <scope>NUCLEOTIDE SEQUENCE</scope>
    <source>
        <strain evidence="1">KCTC 25031</strain>
    </source>
</reference>